<dbReference type="Proteomes" id="UP000592294">
    <property type="component" value="Unassembled WGS sequence"/>
</dbReference>
<sequence length="170" mass="18476">MTLNQEKIATLSLVRSRLLEMKKQAELGVKDAQMEANSHIGAMQSRYDTFKEEAQSLAAGHRIRLIGLQDDLAVCEALIQKLSDEDVRFAIVEMGAFFMLEVEVEGEKRIQGYFLVPDGAGMAACLNGVNVMCVAPQAPVVAPFMGLGVDDDCEFLLAGQEAVGVVLKVE</sequence>
<name>A0A850R3J9_9GAMM</name>
<evidence type="ECO:0000313" key="2">
    <source>
        <dbReference type="Proteomes" id="UP000592294"/>
    </source>
</evidence>
<dbReference type="AlphaFoldDB" id="A0A850R3J9"/>
<evidence type="ECO:0000313" key="1">
    <source>
        <dbReference type="EMBL" id="NVZ08224.1"/>
    </source>
</evidence>
<proteinExistence type="predicted"/>
<accession>A0A850R3J9</accession>
<dbReference type="RefSeq" id="WP_176975017.1">
    <property type="nucleotide sequence ID" value="NZ_JABZEO010000002.1"/>
</dbReference>
<dbReference type="EMBL" id="JABZEO010000002">
    <property type="protein sequence ID" value="NVZ08224.1"/>
    <property type="molecule type" value="Genomic_DNA"/>
</dbReference>
<organism evidence="1 2">
    <name type="scientific">Allochromatium humboldtianum</name>
    <dbReference type="NCBI Taxonomy" id="504901"/>
    <lineage>
        <taxon>Bacteria</taxon>
        <taxon>Pseudomonadati</taxon>
        <taxon>Pseudomonadota</taxon>
        <taxon>Gammaproteobacteria</taxon>
        <taxon>Chromatiales</taxon>
        <taxon>Chromatiaceae</taxon>
        <taxon>Allochromatium</taxon>
    </lineage>
</organism>
<reference evidence="1 2" key="1">
    <citation type="submission" date="2020-06" db="EMBL/GenBank/DDBJ databases">
        <title>Whole-genome sequence of Allochromatium humboldtianum DSM 21881, type strain.</title>
        <authorList>
            <person name="Kyndt J.A."/>
            <person name="Meyer T.E."/>
        </authorList>
    </citation>
    <scope>NUCLEOTIDE SEQUENCE [LARGE SCALE GENOMIC DNA]</scope>
    <source>
        <strain evidence="1 2">DSM 21881</strain>
    </source>
</reference>
<gene>
    <name evidence="1" type="ORF">HW932_02985</name>
</gene>
<protein>
    <submittedName>
        <fullName evidence="1">Uncharacterized protein</fullName>
    </submittedName>
</protein>
<keyword evidence="2" id="KW-1185">Reference proteome</keyword>
<comment type="caution">
    <text evidence="1">The sequence shown here is derived from an EMBL/GenBank/DDBJ whole genome shotgun (WGS) entry which is preliminary data.</text>
</comment>